<accession>A0A0C9W1C0</accession>
<evidence type="ECO:0000313" key="4">
    <source>
        <dbReference type="Proteomes" id="UP000054279"/>
    </source>
</evidence>
<feature type="domain" description="NACHT" evidence="2">
    <location>
        <begin position="218"/>
        <end position="360"/>
    </location>
</feature>
<dbReference type="Proteomes" id="UP000054279">
    <property type="component" value="Unassembled WGS sequence"/>
</dbReference>
<name>A0A0C9W1C0_SPHS4</name>
<keyword evidence="1" id="KW-0677">Repeat</keyword>
<evidence type="ECO:0000313" key="3">
    <source>
        <dbReference type="EMBL" id="KIJ44766.1"/>
    </source>
</evidence>
<dbReference type="SMART" id="SM00382">
    <property type="entry name" value="AAA"/>
    <property type="match status" value="1"/>
</dbReference>
<keyword evidence="4" id="KW-1185">Reference proteome</keyword>
<dbReference type="Pfam" id="PF24883">
    <property type="entry name" value="NPHP3_N"/>
    <property type="match status" value="1"/>
</dbReference>
<protein>
    <recommendedName>
        <fullName evidence="2">NACHT domain-containing protein</fullName>
    </recommendedName>
</protein>
<gene>
    <name evidence="3" type="ORF">M422DRAFT_251750</name>
</gene>
<proteinExistence type="predicted"/>
<dbReference type="PANTHER" id="PTHR10039">
    <property type="entry name" value="AMELOGENIN"/>
    <property type="match status" value="1"/>
</dbReference>
<dbReference type="InterPro" id="IPR027417">
    <property type="entry name" value="P-loop_NTPase"/>
</dbReference>
<dbReference type="PROSITE" id="PS50837">
    <property type="entry name" value="NACHT"/>
    <property type="match status" value="1"/>
</dbReference>
<dbReference type="OrthoDB" id="163438at2759"/>
<dbReference type="InterPro" id="IPR007111">
    <property type="entry name" value="NACHT_NTPase"/>
</dbReference>
<sequence>MDIVSRREREVVETINTWEPLWSKLEPIVRLIENIAEMHPYAKIASSVLLSAYHVWKKQKDRDLNMAKLLQTIDATCDFVHEAGPIEINPSQKAILQKMMEQVIDCSQFISGYCKNHSFVLKAVKNIFSSVDEAVQKYMASFRSLKVAFSQRATVSTQIVVINIAASLADLHVDVNLNNMLYANGARYKSGKQCIPGTRARVLDDIIGWAFSEEPDSQICLLLGPAGSGKSAIAHSIAGIFASLGRLGSSFCFVRGNNSCRLTLFFPTLACDLAHRDPKIKEALGHAIKDPSLRKTEDIMDQFNNFIVQTMHECSIVGHILLVIDALDECVGESRKQFLKLLAGLKLPDNFRVFITSRPDKDIRTAFSQVHIIQLQAECYQKDIEGDISHFVLHKLLVDSPSPHDIQRADCDRIVKNSEGLFQWASVACEFIQEAVEGAQSPITALNEVSAFGSGLYNLYETVLHNRFKNIKKHAFNQEFKTVLGFVLSVYRPLPMTALTILWEHAFEVKGANALERILAHMGSLFNGIGNPDMVISPIHTSVRDFFTSTASSKESPSTLPAGDFHLNTNEYHFTLSIALLKVLNMELYFTIFYIKSSYLWRSKSKDIKTEDVQKMISPQLSYACQFLGDHLNCVEIPVPEDQY</sequence>
<dbReference type="PANTHER" id="PTHR10039:SF17">
    <property type="entry name" value="FUNGAL STAND N-TERMINAL GOODBYE DOMAIN-CONTAINING PROTEIN-RELATED"/>
    <property type="match status" value="1"/>
</dbReference>
<dbReference type="SUPFAM" id="SSF52540">
    <property type="entry name" value="P-loop containing nucleoside triphosphate hydrolases"/>
    <property type="match status" value="1"/>
</dbReference>
<reference evidence="3 4" key="1">
    <citation type="submission" date="2014-06" db="EMBL/GenBank/DDBJ databases">
        <title>Evolutionary Origins and Diversification of the Mycorrhizal Mutualists.</title>
        <authorList>
            <consortium name="DOE Joint Genome Institute"/>
            <consortium name="Mycorrhizal Genomics Consortium"/>
            <person name="Kohler A."/>
            <person name="Kuo A."/>
            <person name="Nagy L.G."/>
            <person name="Floudas D."/>
            <person name="Copeland A."/>
            <person name="Barry K.W."/>
            <person name="Cichocki N."/>
            <person name="Veneault-Fourrey C."/>
            <person name="LaButti K."/>
            <person name="Lindquist E.A."/>
            <person name="Lipzen A."/>
            <person name="Lundell T."/>
            <person name="Morin E."/>
            <person name="Murat C."/>
            <person name="Riley R."/>
            <person name="Ohm R."/>
            <person name="Sun H."/>
            <person name="Tunlid A."/>
            <person name="Henrissat B."/>
            <person name="Grigoriev I.V."/>
            <person name="Hibbett D.S."/>
            <person name="Martin F."/>
        </authorList>
    </citation>
    <scope>NUCLEOTIDE SEQUENCE [LARGE SCALE GENOMIC DNA]</scope>
    <source>
        <strain evidence="3 4">SS14</strain>
    </source>
</reference>
<dbReference type="AlphaFoldDB" id="A0A0C9W1C0"/>
<evidence type="ECO:0000256" key="1">
    <source>
        <dbReference type="ARBA" id="ARBA00022737"/>
    </source>
</evidence>
<organism evidence="3 4">
    <name type="scientific">Sphaerobolus stellatus (strain SS14)</name>
    <dbReference type="NCBI Taxonomy" id="990650"/>
    <lineage>
        <taxon>Eukaryota</taxon>
        <taxon>Fungi</taxon>
        <taxon>Dikarya</taxon>
        <taxon>Basidiomycota</taxon>
        <taxon>Agaricomycotina</taxon>
        <taxon>Agaricomycetes</taxon>
        <taxon>Phallomycetidae</taxon>
        <taxon>Geastrales</taxon>
        <taxon>Sphaerobolaceae</taxon>
        <taxon>Sphaerobolus</taxon>
    </lineage>
</organism>
<evidence type="ECO:0000259" key="2">
    <source>
        <dbReference type="PROSITE" id="PS50837"/>
    </source>
</evidence>
<dbReference type="InterPro" id="IPR056884">
    <property type="entry name" value="NPHP3-like_N"/>
</dbReference>
<dbReference type="Gene3D" id="3.40.50.300">
    <property type="entry name" value="P-loop containing nucleotide triphosphate hydrolases"/>
    <property type="match status" value="1"/>
</dbReference>
<dbReference type="EMBL" id="KN837115">
    <property type="protein sequence ID" value="KIJ44766.1"/>
    <property type="molecule type" value="Genomic_DNA"/>
</dbReference>
<dbReference type="HOGENOM" id="CLU_000288_6_0_1"/>
<dbReference type="InterPro" id="IPR003593">
    <property type="entry name" value="AAA+_ATPase"/>
</dbReference>